<dbReference type="RefSeq" id="WP_071084752.1">
    <property type="nucleotide sequence ID" value="NZ_MBLM01000115.1"/>
</dbReference>
<feature type="region of interest" description="Disordered" evidence="1">
    <location>
        <begin position="1"/>
        <end position="64"/>
    </location>
</feature>
<gene>
    <name evidence="2" type="ORF">CC117_17590</name>
</gene>
<dbReference type="OrthoDB" id="4480068at2"/>
<evidence type="ECO:0000313" key="2">
    <source>
        <dbReference type="EMBL" id="OHV36701.1"/>
    </source>
</evidence>
<keyword evidence="3" id="KW-1185">Reference proteome</keyword>
<protein>
    <submittedName>
        <fullName evidence="2">Uncharacterized protein</fullName>
    </submittedName>
</protein>
<accession>A0A1S1QTE0</accession>
<reference evidence="3" key="1">
    <citation type="submission" date="2016-07" db="EMBL/GenBank/DDBJ databases">
        <title>Sequence Frankia sp. strain CcI1.17.</title>
        <authorList>
            <person name="Ghodhbane-Gtari F."/>
            <person name="Swanson E."/>
            <person name="Gueddou A."/>
            <person name="Morris K."/>
            <person name="Hezbri K."/>
            <person name="Ktari A."/>
            <person name="Nouioui I."/>
            <person name="Abebe-Akele F."/>
            <person name="Simpson S."/>
            <person name="Thomas K."/>
            <person name="Gtari M."/>
            <person name="Tisa L.S."/>
            <person name="Hurst S."/>
        </authorList>
    </citation>
    <scope>NUCLEOTIDE SEQUENCE [LARGE SCALE GENOMIC DNA]</scope>
    <source>
        <strain evidence="3">Cc1.17</strain>
    </source>
</reference>
<dbReference type="AlphaFoldDB" id="A0A1S1QTE0"/>
<name>A0A1S1QTE0_9ACTN</name>
<feature type="compositionally biased region" description="Basic and acidic residues" evidence="1">
    <location>
        <begin position="36"/>
        <end position="57"/>
    </location>
</feature>
<dbReference type="EMBL" id="MBLM01000115">
    <property type="protein sequence ID" value="OHV36701.1"/>
    <property type="molecule type" value="Genomic_DNA"/>
</dbReference>
<evidence type="ECO:0000256" key="1">
    <source>
        <dbReference type="SAM" id="MobiDB-lite"/>
    </source>
</evidence>
<organism evidence="2 3">
    <name type="scientific">Parafrankia colletiae</name>
    <dbReference type="NCBI Taxonomy" id="573497"/>
    <lineage>
        <taxon>Bacteria</taxon>
        <taxon>Bacillati</taxon>
        <taxon>Actinomycetota</taxon>
        <taxon>Actinomycetes</taxon>
        <taxon>Frankiales</taxon>
        <taxon>Frankiaceae</taxon>
        <taxon>Parafrankia</taxon>
    </lineage>
</organism>
<proteinExistence type="predicted"/>
<evidence type="ECO:0000313" key="3">
    <source>
        <dbReference type="Proteomes" id="UP000179627"/>
    </source>
</evidence>
<comment type="caution">
    <text evidence="2">The sequence shown here is derived from an EMBL/GenBank/DDBJ whole genome shotgun (WGS) entry which is preliminary data.</text>
</comment>
<sequence>MGNDSRRPADTAARVAAGWRDPARHGGISGPLDDDVLARRTAKERADAGLPRSEKDAPANTARP</sequence>
<dbReference type="Proteomes" id="UP000179627">
    <property type="component" value="Unassembled WGS sequence"/>
</dbReference>